<name>X1CRY5_9ZZZZ</name>
<reference evidence="1" key="1">
    <citation type="journal article" date="2014" name="Front. Microbiol.">
        <title>High frequency of phylogenetically diverse reductive dehalogenase-homologous genes in deep subseafloor sedimentary metagenomes.</title>
        <authorList>
            <person name="Kawai M."/>
            <person name="Futagami T."/>
            <person name="Toyoda A."/>
            <person name="Takaki Y."/>
            <person name="Nishi S."/>
            <person name="Hori S."/>
            <person name="Arai W."/>
            <person name="Tsubouchi T."/>
            <person name="Morono Y."/>
            <person name="Uchiyama I."/>
            <person name="Ito T."/>
            <person name="Fujiyama A."/>
            <person name="Inagaki F."/>
            <person name="Takami H."/>
        </authorList>
    </citation>
    <scope>NUCLEOTIDE SEQUENCE</scope>
    <source>
        <strain evidence="1">Expedition CK06-06</strain>
    </source>
</reference>
<organism evidence="1">
    <name type="scientific">marine sediment metagenome</name>
    <dbReference type="NCBI Taxonomy" id="412755"/>
    <lineage>
        <taxon>unclassified sequences</taxon>
        <taxon>metagenomes</taxon>
        <taxon>ecological metagenomes</taxon>
    </lineage>
</organism>
<gene>
    <name evidence="1" type="ORF">S01H4_36870</name>
</gene>
<accession>X1CRY5</accession>
<sequence length="125" mass="13901">MNNPEIRFLGNDDEQILEAFLRPRLDTSLFLVSNMRMVGLNDRGQRFEGTYVAAFEDGKMAGVIAHYWNGNAIVQAPKYADVLMRAAIERSGRPLEGFLGPGDQVTPAVENLGLAKADYRVNNLE</sequence>
<protein>
    <recommendedName>
        <fullName evidence="2">YitH acetyltransferase (GNAT) domain-containing protein</fullName>
    </recommendedName>
</protein>
<comment type="caution">
    <text evidence="1">The sequence shown here is derived from an EMBL/GenBank/DDBJ whole genome shotgun (WGS) entry which is preliminary data.</text>
</comment>
<evidence type="ECO:0008006" key="2">
    <source>
        <dbReference type="Google" id="ProtNLM"/>
    </source>
</evidence>
<dbReference type="EMBL" id="BART01019746">
    <property type="protein sequence ID" value="GAG95737.1"/>
    <property type="molecule type" value="Genomic_DNA"/>
</dbReference>
<proteinExistence type="predicted"/>
<evidence type="ECO:0000313" key="1">
    <source>
        <dbReference type="EMBL" id="GAG95737.1"/>
    </source>
</evidence>
<dbReference type="AlphaFoldDB" id="X1CRY5"/>